<dbReference type="CDD" id="cd06582">
    <property type="entry name" value="TM_PBP1_LivH_like"/>
    <property type="match status" value="1"/>
</dbReference>
<keyword evidence="6" id="KW-0029">Amino-acid transport</keyword>
<evidence type="ECO:0000256" key="2">
    <source>
        <dbReference type="ARBA" id="ARBA00022448"/>
    </source>
</evidence>
<comment type="similarity">
    <text evidence="9">Belongs to the binding-protein-dependent transport system permease family. LivHM subfamily.</text>
</comment>
<keyword evidence="3" id="KW-1003">Cell membrane</keyword>
<dbReference type="GO" id="GO:0005886">
    <property type="term" value="C:plasma membrane"/>
    <property type="evidence" value="ECO:0007669"/>
    <property type="project" value="UniProtKB-SubCell"/>
</dbReference>
<accession>A0A7D7LS10</accession>
<proteinExistence type="inferred from homology"/>
<feature type="transmembrane region" description="Helical" evidence="11">
    <location>
        <begin position="383"/>
        <end position="400"/>
    </location>
</feature>
<dbReference type="RefSeq" id="WP_219849335.1">
    <property type="nucleotide sequence ID" value="NZ_CP059491.1"/>
</dbReference>
<organism evidence="12 13">
    <name type="scientific">Gordonia jinghuaiqii</name>
    <dbReference type="NCBI Taxonomy" id="2758710"/>
    <lineage>
        <taxon>Bacteria</taxon>
        <taxon>Bacillati</taxon>
        <taxon>Actinomycetota</taxon>
        <taxon>Actinomycetes</taxon>
        <taxon>Mycobacteriales</taxon>
        <taxon>Gordoniaceae</taxon>
        <taxon>Gordonia</taxon>
    </lineage>
</organism>
<reference evidence="13" key="1">
    <citation type="submission" date="2020-07" db="EMBL/GenBank/DDBJ databases">
        <title>novel species isolated from the respiratory tract of Marmot.</title>
        <authorList>
            <person name="Zhang G."/>
        </authorList>
    </citation>
    <scope>NUCLEOTIDE SEQUENCE [LARGE SCALE GENOMIC DNA]</scope>
    <source>
        <strain evidence="13">686</strain>
    </source>
</reference>
<keyword evidence="4" id="KW-0997">Cell inner membrane</keyword>
<evidence type="ECO:0000313" key="12">
    <source>
        <dbReference type="EMBL" id="QMT00041.1"/>
    </source>
</evidence>
<feature type="region of interest" description="Disordered" evidence="10">
    <location>
        <begin position="1"/>
        <end position="33"/>
    </location>
</feature>
<evidence type="ECO:0000256" key="6">
    <source>
        <dbReference type="ARBA" id="ARBA00022970"/>
    </source>
</evidence>
<dbReference type="EMBL" id="CP059491">
    <property type="protein sequence ID" value="QMT00041.1"/>
    <property type="molecule type" value="Genomic_DNA"/>
</dbReference>
<evidence type="ECO:0000313" key="13">
    <source>
        <dbReference type="Proteomes" id="UP000515663"/>
    </source>
</evidence>
<evidence type="ECO:0000256" key="3">
    <source>
        <dbReference type="ARBA" id="ARBA00022475"/>
    </source>
</evidence>
<dbReference type="GO" id="GO:0015190">
    <property type="term" value="F:L-leucine transmembrane transporter activity"/>
    <property type="evidence" value="ECO:0007669"/>
    <property type="project" value="TreeGrafter"/>
</dbReference>
<evidence type="ECO:0000256" key="1">
    <source>
        <dbReference type="ARBA" id="ARBA00004651"/>
    </source>
</evidence>
<feature type="transmembrane region" description="Helical" evidence="11">
    <location>
        <begin position="222"/>
        <end position="243"/>
    </location>
</feature>
<name>A0A7D7LS10_9ACTN</name>
<keyword evidence="5 11" id="KW-0812">Transmembrane</keyword>
<feature type="transmembrane region" description="Helical" evidence="11">
    <location>
        <begin position="351"/>
        <end position="371"/>
    </location>
</feature>
<evidence type="ECO:0000256" key="11">
    <source>
        <dbReference type="SAM" id="Phobius"/>
    </source>
</evidence>
<dbReference type="InterPro" id="IPR052157">
    <property type="entry name" value="BCAA_transport_permease"/>
</dbReference>
<dbReference type="PANTHER" id="PTHR11795">
    <property type="entry name" value="BRANCHED-CHAIN AMINO ACID TRANSPORT SYSTEM PERMEASE PROTEIN LIVH"/>
    <property type="match status" value="1"/>
</dbReference>
<keyword evidence="13" id="KW-1185">Reference proteome</keyword>
<dbReference type="AlphaFoldDB" id="A0A7D7LS10"/>
<dbReference type="GO" id="GO:0005304">
    <property type="term" value="F:L-valine transmembrane transporter activity"/>
    <property type="evidence" value="ECO:0007669"/>
    <property type="project" value="TreeGrafter"/>
</dbReference>
<evidence type="ECO:0000256" key="8">
    <source>
        <dbReference type="ARBA" id="ARBA00023136"/>
    </source>
</evidence>
<feature type="transmembrane region" description="Helical" evidence="11">
    <location>
        <begin position="38"/>
        <end position="61"/>
    </location>
</feature>
<evidence type="ECO:0000256" key="9">
    <source>
        <dbReference type="ARBA" id="ARBA00037998"/>
    </source>
</evidence>
<feature type="transmembrane region" description="Helical" evidence="11">
    <location>
        <begin position="255"/>
        <end position="278"/>
    </location>
</feature>
<dbReference type="GO" id="GO:0042941">
    <property type="term" value="P:D-alanine transmembrane transport"/>
    <property type="evidence" value="ECO:0007669"/>
    <property type="project" value="TreeGrafter"/>
</dbReference>
<dbReference type="Pfam" id="PF02653">
    <property type="entry name" value="BPD_transp_2"/>
    <property type="match status" value="1"/>
</dbReference>
<comment type="subcellular location">
    <subcellularLocation>
        <location evidence="1">Cell membrane</location>
        <topology evidence="1">Multi-pass membrane protein</topology>
    </subcellularLocation>
</comment>
<dbReference type="InterPro" id="IPR001851">
    <property type="entry name" value="ABC_transp_permease"/>
</dbReference>
<evidence type="ECO:0000256" key="5">
    <source>
        <dbReference type="ARBA" id="ARBA00022692"/>
    </source>
</evidence>
<protein>
    <submittedName>
        <fullName evidence="12">Branched-chain amino acid ABC transporter permease</fullName>
    </submittedName>
</protein>
<dbReference type="GO" id="GO:1903806">
    <property type="term" value="P:L-isoleucine import across plasma membrane"/>
    <property type="evidence" value="ECO:0007669"/>
    <property type="project" value="TreeGrafter"/>
</dbReference>
<dbReference type="GO" id="GO:0015808">
    <property type="term" value="P:L-alanine transport"/>
    <property type="evidence" value="ECO:0007669"/>
    <property type="project" value="TreeGrafter"/>
</dbReference>
<feature type="transmembrane region" description="Helical" evidence="11">
    <location>
        <begin position="298"/>
        <end position="322"/>
    </location>
</feature>
<dbReference type="Proteomes" id="UP000515663">
    <property type="component" value="Chromosome"/>
</dbReference>
<sequence>MSEPASQASLVADDDSGRKTDHRSHPPSSRSTKRPASVAVLLLIAASILCGLFGTTTASAAPTDTVRVFGVLKNGQEKVEAVELAARDASGTVVGSATSSATGAWSINVAPGEYTIVIDTESLPDGVAVQKSELPVDVSGGTPRPVIFSFGDVRTGTEISAVSELTRLTIDGIRFGLIIAITGVGLSLIFGTTGLTNFAHGELVTLGAVIAWVINVKLGVQLIPATILAVIVGVGIGILNELGLWRPLRRRRTGLIAMLVVSIGLSIMLRYLILIFFSDRAEPFNDYQAQTQIGSGPFAITPVNLACIVISIVVLLSVALMLQRTRIGKAMRAVADNKDLAESSGIDVDRVILFVWALAGGLATLGGVMFALSELGGRVQWEMGFKLLLLMFAGITLGGLGTAYGALLGCLIVGLLVQLSTYILSPDLKYIGGLLILIIILTIRPQGILGSRARIG</sequence>
<keyword evidence="8 11" id="KW-0472">Membrane</keyword>
<dbReference type="PANTHER" id="PTHR11795:SF371">
    <property type="entry name" value="HIGH-AFFINITY BRANCHED-CHAIN AMINO ACID TRANSPORT SYSTEM PERMEASE PROTEIN LIVH"/>
    <property type="match status" value="1"/>
</dbReference>
<dbReference type="GO" id="GO:0015192">
    <property type="term" value="F:L-phenylalanine transmembrane transporter activity"/>
    <property type="evidence" value="ECO:0007669"/>
    <property type="project" value="TreeGrafter"/>
</dbReference>
<feature type="transmembrane region" description="Helical" evidence="11">
    <location>
        <begin position="430"/>
        <end position="449"/>
    </location>
</feature>
<evidence type="ECO:0000256" key="10">
    <source>
        <dbReference type="SAM" id="MobiDB-lite"/>
    </source>
</evidence>
<dbReference type="KEGG" id="gji:H1R19_13905"/>
<gene>
    <name evidence="12" type="ORF">H1R19_13905</name>
</gene>
<evidence type="ECO:0000256" key="7">
    <source>
        <dbReference type="ARBA" id="ARBA00022989"/>
    </source>
</evidence>
<feature type="transmembrane region" description="Helical" evidence="11">
    <location>
        <begin position="172"/>
        <end position="191"/>
    </location>
</feature>
<dbReference type="GO" id="GO:0015188">
    <property type="term" value="F:L-isoleucine transmembrane transporter activity"/>
    <property type="evidence" value="ECO:0007669"/>
    <property type="project" value="TreeGrafter"/>
</dbReference>
<keyword evidence="2" id="KW-0813">Transport</keyword>
<evidence type="ECO:0000256" key="4">
    <source>
        <dbReference type="ARBA" id="ARBA00022519"/>
    </source>
</evidence>
<keyword evidence="7 11" id="KW-1133">Transmembrane helix</keyword>